<comment type="caution">
    <text evidence="1">The sequence shown here is derived from an EMBL/GenBank/DDBJ whole genome shotgun (WGS) entry which is preliminary data.</text>
</comment>
<evidence type="ECO:0000313" key="1">
    <source>
        <dbReference type="EMBL" id="KKK75528.1"/>
    </source>
</evidence>
<proteinExistence type="predicted"/>
<accession>A0A0F8Y2M2</accession>
<dbReference type="AlphaFoldDB" id="A0A0F8Y2M2"/>
<reference evidence="1" key="1">
    <citation type="journal article" date="2015" name="Nature">
        <title>Complex archaea that bridge the gap between prokaryotes and eukaryotes.</title>
        <authorList>
            <person name="Spang A."/>
            <person name="Saw J.H."/>
            <person name="Jorgensen S.L."/>
            <person name="Zaremba-Niedzwiedzka K."/>
            <person name="Martijn J."/>
            <person name="Lind A.E."/>
            <person name="van Eijk R."/>
            <person name="Schleper C."/>
            <person name="Guy L."/>
            <person name="Ettema T.J."/>
        </authorList>
    </citation>
    <scope>NUCLEOTIDE SEQUENCE</scope>
</reference>
<organism evidence="1">
    <name type="scientific">marine sediment metagenome</name>
    <dbReference type="NCBI Taxonomy" id="412755"/>
    <lineage>
        <taxon>unclassified sequences</taxon>
        <taxon>metagenomes</taxon>
        <taxon>ecological metagenomes</taxon>
    </lineage>
</organism>
<feature type="non-terminal residue" evidence="1">
    <location>
        <position position="1"/>
    </location>
</feature>
<gene>
    <name evidence="1" type="ORF">LCGC14_2872790</name>
</gene>
<sequence>GRINLYKNRFGKYYRISSEDFFALCYKAEDQANEKKTMEELEPQGEVQQ</sequence>
<protein>
    <submittedName>
        <fullName evidence="1">Uncharacterized protein</fullName>
    </submittedName>
</protein>
<dbReference type="EMBL" id="LAZR01055822">
    <property type="protein sequence ID" value="KKK75528.1"/>
    <property type="molecule type" value="Genomic_DNA"/>
</dbReference>
<name>A0A0F8Y2M2_9ZZZZ</name>